<proteinExistence type="predicted"/>
<dbReference type="Proteomes" id="UP000268857">
    <property type="component" value="Unassembled WGS sequence"/>
</dbReference>
<accession>A0A3S5K2C6</accession>
<dbReference type="EMBL" id="RSCJ01000004">
    <property type="protein sequence ID" value="RUR84574.1"/>
    <property type="molecule type" value="Genomic_DNA"/>
</dbReference>
<evidence type="ECO:0000256" key="2">
    <source>
        <dbReference type="ARBA" id="ARBA00022840"/>
    </source>
</evidence>
<dbReference type="PANTHER" id="PTHR24363:SF7">
    <property type="entry name" value="SERINE_THREONINE-PROTEIN KINASE-LIKE PROTEIN E"/>
    <property type="match status" value="1"/>
</dbReference>
<comment type="caution">
    <text evidence="4">The sequence shown here is derived from an EMBL/GenBank/DDBJ whole genome shotgun (WGS) entry which is preliminary data.</text>
</comment>
<dbReference type="PROSITE" id="PS50011">
    <property type="entry name" value="PROTEIN_KINASE_DOM"/>
    <property type="match status" value="1"/>
</dbReference>
<dbReference type="SUPFAM" id="SSF56112">
    <property type="entry name" value="Protein kinase-like (PK-like)"/>
    <property type="match status" value="1"/>
</dbReference>
<reference evidence="4 5" key="1">
    <citation type="journal article" date="2019" name="Genome Biol. Evol.">
        <title>Day and night: Metabolic profiles and evolutionary relationships of six axenic non-marine cyanobacteria.</title>
        <authorList>
            <person name="Will S.E."/>
            <person name="Henke P."/>
            <person name="Boedeker C."/>
            <person name="Huang S."/>
            <person name="Brinkmann H."/>
            <person name="Rohde M."/>
            <person name="Jarek M."/>
            <person name="Friedl T."/>
            <person name="Seufert S."/>
            <person name="Schumacher M."/>
            <person name="Overmann J."/>
            <person name="Neumann-Schaal M."/>
            <person name="Petersen J."/>
        </authorList>
    </citation>
    <scope>NUCLEOTIDE SEQUENCE [LARGE SCALE GENOMIC DNA]</scope>
    <source>
        <strain evidence="4 5">PCC 6912</strain>
    </source>
</reference>
<organism evidence="4 5">
    <name type="scientific">Chlorogloeopsis fritschii PCC 6912</name>
    <dbReference type="NCBI Taxonomy" id="211165"/>
    <lineage>
        <taxon>Bacteria</taxon>
        <taxon>Bacillati</taxon>
        <taxon>Cyanobacteriota</taxon>
        <taxon>Cyanophyceae</taxon>
        <taxon>Nostocales</taxon>
        <taxon>Chlorogloeopsidaceae</taxon>
        <taxon>Chlorogloeopsis</taxon>
    </lineage>
</organism>
<dbReference type="OrthoDB" id="5518868at2"/>
<gene>
    <name evidence="4" type="ORF">PCC6912_14690</name>
</gene>
<keyword evidence="5" id="KW-1185">Reference proteome</keyword>
<dbReference type="AlphaFoldDB" id="A0A3S5K2C6"/>
<evidence type="ECO:0000313" key="4">
    <source>
        <dbReference type="EMBL" id="RUR84574.1"/>
    </source>
</evidence>
<evidence type="ECO:0000259" key="3">
    <source>
        <dbReference type="PROSITE" id="PS50011"/>
    </source>
</evidence>
<protein>
    <recommendedName>
        <fullName evidence="3">Protein kinase domain-containing protein</fullName>
    </recommendedName>
</protein>
<dbReference type="GO" id="GO:0005524">
    <property type="term" value="F:ATP binding"/>
    <property type="evidence" value="ECO:0007669"/>
    <property type="project" value="UniProtKB-KW"/>
</dbReference>
<feature type="domain" description="Protein kinase" evidence="3">
    <location>
        <begin position="19"/>
        <end position="129"/>
    </location>
</feature>
<evidence type="ECO:0000256" key="1">
    <source>
        <dbReference type="ARBA" id="ARBA00022741"/>
    </source>
</evidence>
<keyword evidence="1" id="KW-0547">Nucleotide-binding</keyword>
<dbReference type="InterPro" id="IPR011009">
    <property type="entry name" value="Kinase-like_dom_sf"/>
</dbReference>
<dbReference type="Pfam" id="PF00069">
    <property type="entry name" value="Pkinase"/>
    <property type="match status" value="1"/>
</dbReference>
<dbReference type="GO" id="GO:0004674">
    <property type="term" value="F:protein serine/threonine kinase activity"/>
    <property type="evidence" value="ECO:0007669"/>
    <property type="project" value="TreeGrafter"/>
</dbReference>
<dbReference type="Gene3D" id="1.10.510.10">
    <property type="entry name" value="Transferase(Phosphotransferase) domain 1"/>
    <property type="match status" value="1"/>
</dbReference>
<sequence length="129" mass="15309">MTREFLGDLWQEDVFRLRYQIQQQLGKKAGRRTLLARDLQTQELVVIKLLTFNHNFEWSDLKLFEREAETLKSLSHPSIPRYLDYFEVNSPQLKGFPLVQTYLPAKTLEEYVKAGRSFTETELKDIAKR</sequence>
<name>A0A3S5K2C6_CHLFR</name>
<dbReference type="STRING" id="211165.GCA_000317285_03940"/>
<dbReference type="InterPro" id="IPR000719">
    <property type="entry name" value="Prot_kinase_dom"/>
</dbReference>
<evidence type="ECO:0000313" key="5">
    <source>
        <dbReference type="Proteomes" id="UP000268857"/>
    </source>
</evidence>
<dbReference type="PANTHER" id="PTHR24363">
    <property type="entry name" value="SERINE/THREONINE PROTEIN KINASE"/>
    <property type="match status" value="1"/>
</dbReference>
<keyword evidence="2" id="KW-0067">ATP-binding</keyword>